<dbReference type="Proteomes" id="UP001367508">
    <property type="component" value="Unassembled WGS sequence"/>
</dbReference>
<proteinExistence type="predicted"/>
<name>A0AAN9QRE9_CANGL</name>
<keyword evidence="2" id="KW-1185">Reference proteome</keyword>
<sequence length="137" mass="15264">MKQEEVADPVFHFILPSNPASAEKNQEFLGNDMLSVGENMLALQPYSFATLLVYLRTRGGCKRTCNKIILVPNAGIRCLKTIISYPLKAQCFPMVPSTSVRLVRQLHSPSNMSLLLSTNIEKTNEIASKNVREQLIA</sequence>
<gene>
    <name evidence="1" type="ORF">VNO77_21316</name>
</gene>
<evidence type="ECO:0000313" key="2">
    <source>
        <dbReference type="Proteomes" id="UP001367508"/>
    </source>
</evidence>
<evidence type="ECO:0000313" key="1">
    <source>
        <dbReference type="EMBL" id="KAK7340608.1"/>
    </source>
</evidence>
<organism evidence="1 2">
    <name type="scientific">Canavalia gladiata</name>
    <name type="common">Sword bean</name>
    <name type="synonym">Dolichos gladiatus</name>
    <dbReference type="NCBI Taxonomy" id="3824"/>
    <lineage>
        <taxon>Eukaryota</taxon>
        <taxon>Viridiplantae</taxon>
        <taxon>Streptophyta</taxon>
        <taxon>Embryophyta</taxon>
        <taxon>Tracheophyta</taxon>
        <taxon>Spermatophyta</taxon>
        <taxon>Magnoliopsida</taxon>
        <taxon>eudicotyledons</taxon>
        <taxon>Gunneridae</taxon>
        <taxon>Pentapetalae</taxon>
        <taxon>rosids</taxon>
        <taxon>fabids</taxon>
        <taxon>Fabales</taxon>
        <taxon>Fabaceae</taxon>
        <taxon>Papilionoideae</taxon>
        <taxon>50 kb inversion clade</taxon>
        <taxon>NPAAA clade</taxon>
        <taxon>indigoferoid/millettioid clade</taxon>
        <taxon>Phaseoleae</taxon>
        <taxon>Canavalia</taxon>
    </lineage>
</organism>
<dbReference type="EMBL" id="JAYMYQ010000004">
    <property type="protein sequence ID" value="KAK7340608.1"/>
    <property type="molecule type" value="Genomic_DNA"/>
</dbReference>
<dbReference type="AlphaFoldDB" id="A0AAN9QRE9"/>
<reference evidence="1 2" key="1">
    <citation type="submission" date="2024-01" db="EMBL/GenBank/DDBJ databases">
        <title>The genomes of 5 underutilized Papilionoideae crops provide insights into root nodulation and disease resistanc.</title>
        <authorList>
            <person name="Jiang F."/>
        </authorList>
    </citation>
    <scope>NUCLEOTIDE SEQUENCE [LARGE SCALE GENOMIC DNA]</scope>
    <source>
        <strain evidence="1">LVBAO_FW01</strain>
        <tissue evidence="1">Leaves</tissue>
    </source>
</reference>
<comment type="caution">
    <text evidence="1">The sequence shown here is derived from an EMBL/GenBank/DDBJ whole genome shotgun (WGS) entry which is preliminary data.</text>
</comment>
<protein>
    <submittedName>
        <fullName evidence="1">Uncharacterized protein</fullName>
    </submittedName>
</protein>
<accession>A0AAN9QRE9</accession>